<name>A0ABV9C4V5_9GAMM</name>
<dbReference type="EMBL" id="JBHSGA010000017">
    <property type="protein sequence ID" value="MFC4527768.1"/>
    <property type="molecule type" value="Genomic_DNA"/>
</dbReference>
<dbReference type="RefSeq" id="WP_266151746.1">
    <property type="nucleotide sequence ID" value="NZ_CP064028.1"/>
</dbReference>
<sequence length="206" mass="22597">MLQSPPNIAYLKAAWAAFAGISGHNAKQSYEAAGLTFTRINHSTLVRKNDVQVSTMPVRYTRQDLRTGFLGRIENEVRKIVAEMESVFFRDLQLPEGHRLVVELEECLRQLRRTGNRSLTIMILPDDAESIGAAAVVEMRVFLDSPRACAFACLSDASGGHQIDLLGGAPKRARVPRAEGYAELARLLTGTINEALTGAYINQLAA</sequence>
<organism evidence="1 2">
    <name type="scientific">Dyella halodurans</name>
    <dbReference type="NCBI Taxonomy" id="1920171"/>
    <lineage>
        <taxon>Bacteria</taxon>
        <taxon>Pseudomonadati</taxon>
        <taxon>Pseudomonadota</taxon>
        <taxon>Gammaproteobacteria</taxon>
        <taxon>Lysobacterales</taxon>
        <taxon>Rhodanobacteraceae</taxon>
        <taxon>Dyella</taxon>
    </lineage>
</organism>
<accession>A0ABV9C4V5</accession>
<comment type="caution">
    <text evidence="1">The sequence shown here is derived from an EMBL/GenBank/DDBJ whole genome shotgun (WGS) entry which is preliminary data.</text>
</comment>
<keyword evidence="2" id="KW-1185">Reference proteome</keyword>
<gene>
    <name evidence="1" type="ORF">ACFO5W_14085</name>
</gene>
<proteinExistence type="predicted"/>
<evidence type="ECO:0000313" key="2">
    <source>
        <dbReference type="Proteomes" id="UP001595961"/>
    </source>
</evidence>
<protein>
    <submittedName>
        <fullName evidence="1">Uncharacterized protein</fullName>
    </submittedName>
</protein>
<evidence type="ECO:0000313" key="1">
    <source>
        <dbReference type="EMBL" id="MFC4527768.1"/>
    </source>
</evidence>
<reference evidence="2" key="1">
    <citation type="journal article" date="2019" name="Int. J. Syst. Evol. Microbiol.">
        <title>The Global Catalogue of Microorganisms (GCM) 10K type strain sequencing project: providing services to taxonomists for standard genome sequencing and annotation.</title>
        <authorList>
            <consortium name="The Broad Institute Genomics Platform"/>
            <consortium name="The Broad Institute Genome Sequencing Center for Infectious Disease"/>
            <person name="Wu L."/>
            <person name="Ma J."/>
        </authorList>
    </citation>
    <scope>NUCLEOTIDE SEQUENCE [LARGE SCALE GENOMIC DNA]</scope>
    <source>
        <strain evidence="2">CCM 4481</strain>
    </source>
</reference>
<dbReference type="Proteomes" id="UP001595961">
    <property type="component" value="Unassembled WGS sequence"/>
</dbReference>